<reference evidence="1 2" key="1">
    <citation type="submission" date="2018-06" db="EMBL/GenBank/DDBJ databases">
        <authorList>
            <person name="Searcy Z.E."/>
            <person name="Delesalle V.A."/>
            <person name="Garlena R.A."/>
            <person name="Russell D.A."/>
            <person name="Pope W.H."/>
            <person name="Jacobs-Sera D."/>
            <person name="Hatfull G.F."/>
        </authorList>
    </citation>
    <scope>NUCLEOTIDE SEQUENCE [LARGE SCALE GENOMIC DNA]</scope>
</reference>
<keyword evidence="2" id="KW-1185">Reference proteome</keyword>
<dbReference type="GeneID" id="54998491"/>
<sequence>MAVTAKVFGPFLNSMADKLVDLNSDTIKVMLTTSAPDQDAWQFKSSVTGEVTGTGYTAGGATVASPTFSYNTSTNVWMFDGADVTWSSSTITANYAVFYDSTPATDATRPLICYWDFGGAQSSSSGNFTLSFSASGLVTATVA</sequence>
<organism evidence="1 2">
    <name type="scientific">Gordonia phage Fryberger</name>
    <dbReference type="NCBI Taxonomy" id="2250392"/>
    <lineage>
        <taxon>Viruses</taxon>
        <taxon>Duplodnaviria</taxon>
        <taxon>Heunggongvirae</taxon>
        <taxon>Uroviricota</taxon>
        <taxon>Caudoviricetes</taxon>
        <taxon>Ronaldovirus</taxon>
        <taxon>Ronaldovirus fryberger</taxon>
    </lineage>
</organism>
<dbReference type="RefSeq" id="YP_009807610.1">
    <property type="nucleotide sequence ID" value="NC_048027.1"/>
</dbReference>
<protein>
    <submittedName>
        <fullName evidence="1">Uncharacterized protein</fullName>
    </submittedName>
</protein>
<dbReference type="KEGG" id="vg:54998491"/>
<name>A0A346FCL2_9CAUD</name>
<evidence type="ECO:0000313" key="2">
    <source>
        <dbReference type="Proteomes" id="UP000259952"/>
    </source>
</evidence>
<gene>
    <name evidence="1" type="primary">58</name>
    <name evidence="1" type="ORF">SEA_FRYBERGER_58</name>
</gene>
<dbReference type="EMBL" id="MH479913">
    <property type="protein sequence ID" value="AXN53476.1"/>
    <property type="molecule type" value="Genomic_DNA"/>
</dbReference>
<evidence type="ECO:0000313" key="1">
    <source>
        <dbReference type="EMBL" id="AXN53476.1"/>
    </source>
</evidence>
<proteinExistence type="predicted"/>
<accession>A0A346FCL2</accession>
<dbReference type="Proteomes" id="UP000259952">
    <property type="component" value="Segment"/>
</dbReference>